<dbReference type="SMART" id="SM00388">
    <property type="entry name" value="HisKA"/>
    <property type="match status" value="1"/>
</dbReference>
<dbReference type="InterPro" id="IPR050736">
    <property type="entry name" value="Sensor_HK_Regulatory"/>
</dbReference>
<feature type="transmembrane region" description="Helical" evidence="13">
    <location>
        <begin position="162"/>
        <end position="183"/>
    </location>
</feature>
<feature type="transmembrane region" description="Helical" evidence="13">
    <location>
        <begin position="288"/>
        <end position="307"/>
    </location>
</feature>
<dbReference type="Pfam" id="PF00512">
    <property type="entry name" value="HisKA"/>
    <property type="match status" value="1"/>
</dbReference>
<dbReference type="EC" id="2.7.13.3" evidence="4"/>
<dbReference type="InterPro" id="IPR038377">
    <property type="entry name" value="Na/Glc_symporter_sf"/>
</dbReference>
<dbReference type="GO" id="GO:0022857">
    <property type="term" value="F:transmembrane transporter activity"/>
    <property type="evidence" value="ECO:0007669"/>
    <property type="project" value="InterPro"/>
</dbReference>
<feature type="transmembrane region" description="Helical" evidence="13">
    <location>
        <begin position="37"/>
        <end position="57"/>
    </location>
</feature>
<dbReference type="AlphaFoldDB" id="A0A3D9HMV8"/>
<dbReference type="OrthoDB" id="9764438at2"/>
<sequence>MVTTWLVVGVSFAYLGLLFAIAFYGDKRAEMGGSLAANPYIYTLSIAVFCTSWTFYGSVGLAAQSGLDFLPIYLGPTLVFILWSFIWIKIIRICKVNRITSIADFISARYGKSTALGGLVAIIAVLGTMPYISLQLKSIATSFTLLLNYPSVAPGLEAGGPFAFDTTLVVALALAVFAILFGTRHIDPSEHHDGMVAAIAFESVVKLCAFLAVGLFVTYGIHNGFTDLFEKAAAIPELSQNLVVGGEGGYGRWITMILLSMAAIICLPRQFHITVVENVDESHMRKAVWLFPLYLLVINIFVLPIALSGKMLFSGGQADADMFVLTLPIVHDQMALALFAFIGGLSAATSMVIVAAIALSTMVCNNLVMPLLIHRGRVHVREGGDVSRLLLIIRRTSILLIMLLGYGYFRIASESYSLVTIGLVSFAAAAQFAPAIIGGIFWTGAARRGAMVGLALGFLAWCYTLLLPSFAQSGWLPISFIEQGPWEIGLLKPYALFGLEGFDQLSHALFWSMLLNIGSYVIISLLTHQSPLERIQGTLFVDVFKHTEGRTGSHYWEGTVTVADLEELVSRFVGSARAQKAFEEFARRNDTVFKRGQVADSGLMNYAEKLLAGAIGSATARVMIGSIVKGEIVGIDEVYRIIDETSQAIEYSKKLEQKSIELEDTTRQLQRANDRLKELDALKDDFLSTISHELRTPLTSIRAFSEILSDNPNVPDEERHHFLSVIAKDSERLTRLIDQILDLAKMEAGRMQWTVEDVDPAIVVRDTMTLMDGLLQDKNVDLILDLPENLPMVRVDRDKFMQVLINLVSNAVKFCGQPEGRIAVTLAVVETGLQVTVQDNGKGVPAANRDRIFDKFHRSPGESNKAPHGTGLGLAICRQIITFFGGRIWVEEGDLGGAAFSFSIPVSRNEMAA</sequence>
<dbReference type="RefSeq" id="WP_115936598.1">
    <property type="nucleotide sequence ID" value="NZ_QRDW01000004.1"/>
</dbReference>
<dbReference type="InterPro" id="IPR036890">
    <property type="entry name" value="HATPase_C_sf"/>
</dbReference>
<dbReference type="InterPro" id="IPR001734">
    <property type="entry name" value="Na/solute_symporter"/>
</dbReference>
<dbReference type="Gene3D" id="1.10.287.130">
    <property type="match status" value="1"/>
</dbReference>
<evidence type="ECO:0000256" key="5">
    <source>
        <dbReference type="ARBA" id="ARBA00022553"/>
    </source>
</evidence>
<keyword evidence="10" id="KW-0902">Two-component regulatory system</keyword>
<evidence type="ECO:0000256" key="13">
    <source>
        <dbReference type="SAM" id="Phobius"/>
    </source>
</evidence>
<dbReference type="CDD" id="cd00082">
    <property type="entry name" value="HisKA"/>
    <property type="match status" value="1"/>
</dbReference>
<dbReference type="PANTHER" id="PTHR43711:SF1">
    <property type="entry name" value="HISTIDINE KINASE 1"/>
    <property type="match status" value="1"/>
</dbReference>
<keyword evidence="5" id="KW-0597">Phosphoprotein</keyword>
<dbReference type="GO" id="GO:0000155">
    <property type="term" value="F:phosphorelay sensor kinase activity"/>
    <property type="evidence" value="ECO:0007669"/>
    <property type="project" value="InterPro"/>
</dbReference>
<evidence type="ECO:0000259" key="14">
    <source>
        <dbReference type="PROSITE" id="PS50109"/>
    </source>
</evidence>
<feature type="transmembrane region" description="Helical" evidence="13">
    <location>
        <begin position="115"/>
        <end position="134"/>
    </location>
</feature>
<evidence type="ECO:0000256" key="9">
    <source>
        <dbReference type="ARBA" id="ARBA00022989"/>
    </source>
</evidence>
<dbReference type="GO" id="GO:0016020">
    <property type="term" value="C:membrane"/>
    <property type="evidence" value="ECO:0007669"/>
    <property type="project" value="UniProtKB-SubCell"/>
</dbReference>
<evidence type="ECO:0000256" key="2">
    <source>
        <dbReference type="ARBA" id="ARBA00004141"/>
    </source>
</evidence>
<evidence type="ECO:0000313" key="15">
    <source>
        <dbReference type="EMBL" id="RED50798.1"/>
    </source>
</evidence>
<evidence type="ECO:0000313" key="16">
    <source>
        <dbReference type="Proteomes" id="UP000256845"/>
    </source>
</evidence>
<proteinExistence type="inferred from homology"/>
<name>A0A3D9HMV8_9PROT</name>
<comment type="similarity">
    <text evidence="3">Belongs to the sodium:solute symporter (SSF) (TC 2.A.21) family.</text>
</comment>
<evidence type="ECO:0000256" key="3">
    <source>
        <dbReference type="ARBA" id="ARBA00006434"/>
    </source>
</evidence>
<dbReference type="InterPro" id="IPR003594">
    <property type="entry name" value="HATPase_dom"/>
</dbReference>
<dbReference type="SUPFAM" id="SSF47384">
    <property type="entry name" value="Homodimeric domain of signal transducing histidine kinase"/>
    <property type="match status" value="1"/>
</dbReference>
<dbReference type="FunFam" id="1.10.287.130:FF:000001">
    <property type="entry name" value="Two-component sensor histidine kinase"/>
    <property type="match status" value="1"/>
</dbReference>
<keyword evidence="11 13" id="KW-0472">Membrane</keyword>
<dbReference type="FunFam" id="3.30.565.10:FF:000006">
    <property type="entry name" value="Sensor histidine kinase WalK"/>
    <property type="match status" value="1"/>
</dbReference>
<dbReference type="Gene3D" id="3.30.565.10">
    <property type="entry name" value="Histidine kinase-like ATPase, C-terminal domain"/>
    <property type="match status" value="1"/>
</dbReference>
<keyword evidence="7 13" id="KW-0812">Transmembrane</keyword>
<feature type="transmembrane region" description="Helical" evidence="13">
    <location>
        <begin position="250"/>
        <end position="267"/>
    </location>
</feature>
<evidence type="ECO:0000256" key="1">
    <source>
        <dbReference type="ARBA" id="ARBA00000085"/>
    </source>
</evidence>
<feature type="transmembrane region" description="Helical" evidence="13">
    <location>
        <begin position="389"/>
        <end position="409"/>
    </location>
</feature>
<comment type="subcellular location">
    <subcellularLocation>
        <location evidence="2">Membrane</location>
        <topology evidence="2">Multi-pass membrane protein</topology>
    </subcellularLocation>
</comment>
<organism evidence="15 16">
    <name type="scientific">Aestuariispira insulae</name>
    <dbReference type="NCBI Taxonomy" id="1461337"/>
    <lineage>
        <taxon>Bacteria</taxon>
        <taxon>Pseudomonadati</taxon>
        <taxon>Pseudomonadota</taxon>
        <taxon>Alphaproteobacteria</taxon>
        <taxon>Rhodospirillales</taxon>
        <taxon>Kiloniellaceae</taxon>
        <taxon>Aestuariispira</taxon>
    </lineage>
</organism>
<dbReference type="PANTHER" id="PTHR43711">
    <property type="entry name" value="TWO-COMPONENT HISTIDINE KINASE"/>
    <property type="match status" value="1"/>
</dbReference>
<dbReference type="InterPro" id="IPR005467">
    <property type="entry name" value="His_kinase_dom"/>
</dbReference>
<evidence type="ECO:0000256" key="7">
    <source>
        <dbReference type="ARBA" id="ARBA00022692"/>
    </source>
</evidence>
<keyword evidence="16" id="KW-1185">Reference proteome</keyword>
<feature type="transmembrane region" description="Helical" evidence="13">
    <location>
        <begin position="6"/>
        <end position="25"/>
    </location>
</feature>
<feature type="domain" description="Histidine kinase" evidence="14">
    <location>
        <begin position="689"/>
        <end position="908"/>
    </location>
</feature>
<evidence type="ECO:0000256" key="4">
    <source>
        <dbReference type="ARBA" id="ARBA00012438"/>
    </source>
</evidence>
<evidence type="ECO:0000256" key="12">
    <source>
        <dbReference type="SAM" id="Coils"/>
    </source>
</evidence>
<evidence type="ECO:0000256" key="8">
    <source>
        <dbReference type="ARBA" id="ARBA00022777"/>
    </source>
</evidence>
<feature type="transmembrane region" description="Helical" evidence="13">
    <location>
        <begin position="335"/>
        <end position="368"/>
    </location>
</feature>
<dbReference type="PROSITE" id="PS50109">
    <property type="entry name" value="HIS_KIN"/>
    <property type="match status" value="1"/>
</dbReference>
<keyword evidence="8" id="KW-0418">Kinase</keyword>
<evidence type="ECO:0000256" key="6">
    <source>
        <dbReference type="ARBA" id="ARBA00022679"/>
    </source>
</evidence>
<keyword evidence="9 13" id="KW-1133">Transmembrane helix</keyword>
<feature type="transmembrane region" description="Helical" evidence="13">
    <location>
        <begin position="69"/>
        <end position="88"/>
    </location>
</feature>
<dbReference type="PROSITE" id="PS50283">
    <property type="entry name" value="NA_SOLUT_SYMP_3"/>
    <property type="match status" value="1"/>
</dbReference>
<dbReference type="InterPro" id="IPR003661">
    <property type="entry name" value="HisK_dim/P_dom"/>
</dbReference>
<dbReference type="CDD" id="cd10322">
    <property type="entry name" value="SLC5sbd"/>
    <property type="match status" value="1"/>
</dbReference>
<feature type="coiled-coil region" evidence="12">
    <location>
        <begin position="648"/>
        <end position="689"/>
    </location>
</feature>
<feature type="transmembrane region" description="Helical" evidence="13">
    <location>
        <begin position="195"/>
        <end position="221"/>
    </location>
</feature>
<dbReference type="PRINTS" id="PR00344">
    <property type="entry name" value="BCTRLSENSOR"/>
</dbReference>
<feature type="transmembrane region" description="Helical" evidence="13">
    <location>
        <begin position="415"/>
        <end position="442"/>
    </location>
</feature>
<dbReference type="SUPFAM" id="SSF55874">
    <property type="entry name" value="ATPase domain of HSP90 chaperone/DNA topoisomerase II/histidine kinase"/>
    <property type="match status" value="1"/>
</dbReference>
<reference evidence="15 16" key="1">
    <citation type="submission" date="2018-07" db="EMBL/GenBank/DDBJ databases">
        <title>Genomic Encyclopedia of Type Strains, Phase III (KMG-III): the genomes of soil and plant-associated and newly described type strains.</title>
        <authorList>
            <person name="Whitman W."/>
        </authorList>
    </citation>
    <scope>NUCLEOTIDE SEQUENCE [LARGE SCALE GENOMIC DNA]</scope>
    <source>
        <strain evidence="15 16">CECT 8488</strain>
    </source>
</reference>
<keyword evidence="12" id="KW-0175">Coiled coil</keyword>
<dbReference type="InterPro" id="IPR004358">
    <property type="entry name" value="Sig_transdc_His_kin-like_C"/>
</dbReference>
<dbReference type="SMART" id="SM00387">
    <property type="entry name" value="HATPase_c"/>
    <property type="match status" value="1"/>
</dbReference>
<evidence type="ECO:0000256" key="11">
    <source>
        <dbReference type="ARBA" id="ARBA00023136"/>
    </source>
</evidence>
<dbReference type="Gene3D" id="1.20.1730.10">
    <property type="entry name" value="Sodium/glucose cotransporter"/>
    <property type="match status" value="1"/>
</dbReference>
<dbReference type="EMBL" id="QRDW01000004">
    <property type="protein sequence ID" value="RED50798.1"/>
    <property type="molecule type" value="Genomic_DNA"/>
</dbReference>
<dbReference type="Pfam" id="PF02518">
    <property type="entry name" value="HATPase_c"/>
    <property type="match status" value="1"/>
</dbReference>
<evidence type="ECO:0000256" key="10">
    <source>
        <dbReference type="ARBA" id="ARBA00023012"/>
    </source>
</evidence>
<keyword evidence="6" id="KW-0808">Transferase</keyword>
<dbReference type="InterPro" id="IPR036097">
    <property type="entry name" value="HisK_dim/P_sf"/>
</dbReference>
<feature type="transmembrane region" description="Helical" evidence="13">
    <location>
        <begin position="449"/>
        <end position="471"/>
    </location>
</feature>
<gene>
    <name evidence="15" type="ORF">DFP90_10470</name>
</gene>
<comment type="caution">
    <text evidence="15">The sequence shown here is derived from an EMBL/GenBank/DDBJ whole genome shotgun (WGS) entry which is preliminary data.</text>
</comment>
<accession>A0A3D9HMV8</accession>
<comment type="catalytic activity">
    <reaction evidence="1">
        <text>ATP + protein L-histidine = ADP + protein N-phospho-L-histidine.</text>
        <dbReference type="EC" id="2.7.13.3"/>
    </reaction>
</comment>
<protein>
    <recommendedName>
        <fullName evidence="4">histidine kinase</fullName>
        <ecNumber evidence="4">2.7.13.3</ecNumber>
    </recommendedName>
</protein>
<dbReference type="Proteomes" id="UP000256845">
    <property type="component" value="Unassembled WGS sequence"/>
</dbReference>